<name>A0A4R6AC67_9RHOB</name>
<evidence type="ECO:0000313" key="2">
    <source>
        <dbReference type="EMBL" id="TDL84396.1"/>
    </source>
</evidence>
<proteinExistence type="predicted"/>
<evidence type="ECO:0000313" key="3">
    <source>
        <dbReference type="Proteomes" id="UP000294562"/>
    </source>
</evidence>
<comment type="caution">
    <text evidence="1">The sequence shown here is derived from an EMBL/GenBank/DDBJ whole genome shotgun (WGS) entry which is preliminary data.</text>
</comment>
<feature type="non-terminal residue" evidence="1">
    <location>
        <position position="175"/>
    </location>
</feature>
<gene>
    <name evidence="2" type="ORF">E2L05_18440</name>
    <name evidence="1" type="ORF">E2L05_20370</name>
</gene>
<protein>
    <submittedName>
        <fullName evidence="1">IS1634 family transposase</fullName>
    </submittedName>
</protein>
<accession>A0A4R6AC67</accession>
<dbReference type="EMBL" id="SMZO01000109">
    <property type="protein sequence ID" value="TDL81410.1"/>
    <property type="molecule type" value="Genomic_DNA"/>
</dbReference>
<evidence type="ECO:0000313" key="1">
    <source>
        <dbReference type="EMBL" id="TDL81410.1"/>
    </source>
</evidence>
<dbReference type="Proteomes" id="UP000294562">
    <property type="component" value="Unassembled WGS sequence"/>
</dbReference>
<reference evidence="1 3" key="1">
    <citation type="submission" date="2019-03" db="EMBL/GenBank/DDBJ databases">
        <title>Rhodobacteraceae bacterium SM1902, a new member of the family Rhodobacteraceae isolated from Yantai.</title>
        <authorList>
            <person name="Sun Y."/>
        </authorList>
    </citation>
    <scope>NUCLEOTIDE SEQUENCE [LARGE SCALE GENOMIC DNA]</scope>
    <source>
        <strain evidence="1 3">SM1902</strain>
    </source>
</reference>
<organism evidence="1 3">
    <name type="scientific">Meridianimarinicoccus aquatilis</name>
    <dbReference type="NCBI Taxonomy" id="2552766"/>
    <lineage>
        <taxon>Bacteria</taxon>
        <taxon>Pseudomonadati</taxon>
        <taxon>Pseudomonadota</taxon>
        <taxon>Alphaproteobacteria</taxon>
        <taxon>Rhodobacterales</taxon>
        <taxon>Paracoccaceae</taxon>
        <taxon>Meridianimarinicoccus</taxon>
    </lineage>
</organism>
<dbReference type="AlphaFoldDB" id="A0A4R6AC67"/>
<sequence>MYSVGMFVRINKSGERRYLQVVESYRNEAGQPRHRVVANLGRIDGMEDGHLDTLIRGLCRVAGRDEPAALEITHAPAKAFGDVFALHALWKDLGFDRALGRALRSGKRKLDVEALVRAMVFNRLCDPTSKLGCLRWLDTVAMPEMPPQVEHHHLLRAMDALMDNVDRVEAELAKQ</sequence>
<dbReference type="EMBL" id="SMZO01000072">
    <property type="protein sequence ID" value="TDL84396.1"/>
    <property type="molecule type" value="Genomic_DNA"/>
</dbReference>
<keyword evidence="3" id="KW-1185">Reference proteome</keyword>